<accession>A0AA40ZYB6</accession>
<protein>
    <submittedName>
        <fullName evidence="6">AraC family transcriptional regulator</fullName>
    </submittedName>
    <submittedName>
        <fullName evidence="5">AraC-like DNA-binding protein</fullName>
    </submittedName>
</protein>
<keyword evidence="7" id="KW-1185">Reference proteome</keyword>
<dbReference type="EMBL" id="JAFHKU010000130">
    <property type="protein sequence ID" value="MBN3558756.1"/>
    <property type="molecule type" value="Genomic_DNA"/>
</dbReference>
<dbReference type="Pfam" id="PF14525">
    <property type="entry name" value="AraC_binding_2"/>
    <property type="match status" value="1"/>
</dbReference>
<dbReference type="PANTHER" id="PTHR46796:SF12">
    <property type="entry name" value="HTH-TYPE DNA-BINDING TRANSCRIPTIONAL ACTIVATOR EUTR"/>
    <property type="match status" value="1"/>
</dbReference>
<gene>
    <name evidence="5" type="ORF">GGQ89_003180</name>
    <name evidence="6" type="ORF">JYA60_11015</name>
</gene>
<dbReference type="Proteomes" id="UP000704529">
    <property type="component" value="Unassembled WGS sequence"/>
</dbReference>
<dbReference type="PROSITE" id="PS01124">
    <property type="entry name" value="HTH_ARAC_FAMILY_2"/>
    <property type="match status" value="1"/>
</dbReference>
<keyword evidence="3" id="KW-0804">Transcription</keyword>
<dbReference type="InterPro" id="IPR009057">
    <property type="entry name" value="Homeodomain-like_sf"/>
</dbReference>
<dbReference type="InterPro" id="IPR050204">
    <property type="entry name" value="AraC_XylS_family_regulators"/>
</dbReference>
<evidence type="ECO:0000313" key="7">
    <source>
        <dbReference type="Proteomes" id="UP000584663"/>
    </source>
</evidence>
<dbReference type="GO" id="GO:0003700">
    <property type="term" value="F:DNA-binding transcription factor activity"/>
    <property type="evidence" value="ECO:0007669"/>
    <property type="project" value="InterPro"/>
</dbReference>
<evidence type="ECO:0000256" key="3">
    <source>
        <dbReference type="ARBA" id="ARBA00023163"/>
    </source>
</evidence>
<feature type="domain" description="HTH araC/xylS-type" evidence="4">
    <location>
        <begin position="235"/>
        <end position="335"/>
    </location>
</feature>
<proteinExistence type="predicted"/>
<dbReference type="PROSITE" id="PS00041">
    <property type="entry name" value="HTH_ARAC_FAMILY_1"/>
    <property type="match status" value="1"/>
</dbReference>
<dbReference type="PANTHER" id="PTHR46796">
    <property type="entry name" value="HTH-TYPE TRANSCRIPTIONAL ACTIVATOR RHAS-RELATED"/>
    <property type="match status" value="1"/>
</dbReference>
<dbReference type="SUPFAM" id="SSF46689">
    <property type="entry name" value="Homeodomain-like"/>
    <property type="match status" value="2"/>
</dbReference>
<keyword evidence="1" id="KW-0805">Transcription regulation</keyword>
<dbReference type="InterPro" id="IPR035418">
    <property type="entry name" value="AraC-bd_2"/>
</dbReference>
<reference evidence="6" key="2">
    <citation type="submission" date="2021-01" db="EMBL/GenBank/DDBJ databases">
        <title>Genome Sequencing of Type Strains.</title>
        <authorList>
            <person name="Lemaire J.F."/>
            <person name="Inderbitzin P."/>
            <person name="Collins S.B."/>
            <person name="Wespe N."/>
            <person name="Knight-Connoni V."/>
        </authorList>
    </citation>
    <scope>NUCLEOTIDE SEQUENCE</scope>
    <source>
        <strain evidence="6">DSM 14562</strain>
    </source>
</reference>
<dbReference type="Gene3D" id="1.10.10.60">
    <property type="entry name" value="Homeodomain-like"/>
    <property type="match status" value="1"/>
</dbReference>
<evidence type="ECO:0000259" key="4">
    <source>
        <dbReference type="PROSITE" id="PS01124"/>
    </source>
</evidence>
<dbReference type="AlphaFoldDB" id="A0AA40ZYB6"/>
<dbReference type="RefSeq" id="WP_184106360.1">
    <property type="nucleotide sequence ID" value="NZ_JACHNX010000016.1"/>
</dbReference>
<dbReference type="InterPro" id="IPR018062">
    <property type="entry name" value="HTH_AraC-typ_CS"/>
</dbReference>
<dbReference type="Proteomes" id="UP000584663">
    <property type="component" value="Unassembled WGS sequence"/>
</dbReference>
<dbReference type="Pfam" id="PF12833">
    <property type="entry name" value="HTH_18"/>
    <property type="match status" value="1"/>
</dbReference>
<reference evidence="5 7" key="1">
    <citation type="submission" date="2020-08" db="EMBL/GenBank/DDBJ databases">
        <title>Genomic Encyclopedia of Type Strains, Phase IV (KMG-IV): sequencing the most valuable type-strain genomes for metagenomic binning, comparative biology and taxonomic classification.</title>
        <authorList>
            <person name="Goeker M."/>
        </authorList>
    </citation>
    <scope>NUCLEOTIDE SEQUENCE [LARGE SCALE GENOMIC DNA]</scope>
    <source>
        <strain evidence="5 7">DSM 14562</strain>
    </source>
</reference>
<organism evidence="6 8">
    <name type="scientific">Sphingomonas yabuuchiae</name>
    <dbReference type="NCBI Taxonomy" id="172044"/>
    <lineage>
        <taxon>Bacteria</taxon>
        <taxon>Pseudomonadati</taxon>
        <taxon>Pseudomonadota</taxon>
        <taxon>Alphaproteobacteria</taxon>
        <taxon>Sphingomonadales</taxon>
        <taxon>Sphingomonadaceae</taxon>
        <taxon>Sphingomonas</taxon>
    </lineage>
</organism>
<dbReference type="GO" id="GO:0043565">
    <property type="term" value="F:sequence-specific DNA binding"/>
    <property type="evidence" value="ECO:0007669"/>
    <property type="project" value="InterPro"/>
</dbReference>
<dbReference type="InterPro" id="IPR018060">
    <property type="entry name" value="HTH_AraC"/>
</dbReference>
<name>A0AA40ZYB6_9SPHN</name>
<evidence type="ECO:0000256" key="1">
    <source>
        <dbReference type="ARBA" id="ARBA00023015"/>
    </source>
</evidence>
<evidence type="ECO:0000256" key="2">
    <source>
        <dbReference type="ARBA" id="ARBA00023125"/>
    </source>
</evidence>
<keyword evidence="2" id="KW-0238">DNA-binding</keyword>
<evidence type="ECO:0000313" key="6">
    <source>
        <dbReference type="EMBL" id="MBN3558756.1"/>
    </source>
</evidence>
<comment type="caution">
    <text evidence="6">The sequence shown here is derived from an EMBL/GenBank/DDBJ whole genome shotgun (WGS) entry which is preliminary data.</text>
</comment>
<sequence>MLNKSAADQGPDPVAGNPLDKCRVFGSSDVDETRAQVARLYCDHRLNPVSPNARLQAWQNAVTLKQSCLATMGYGAEVQIDPGKLKDFYLLMLPYAGEAMVDAGGRMVQASSTLGTLLSPDDLVTMRWSPDCAKYMVRIDRAALEQHVASLLGHPLRRPLNFRLAIPREGLGAEWWRLAELLVGLVECQDRAHPQNLAIDQLEQALLFSLIEGQEHNYSDALRDRDRSIAPKHVRLVEHYIEEHAADPITIEQLVAVSGVSGRALFDGFKRFRNTSPMAHLRACRMRRVREALLKPTPDVTVSRLAQDWGFYELGRFAGQYRKLYGETPSETLRRAR</sequence>
<dbReference type="SMART" id="SM00342">
    <property type="entry name" value="HTH_ARAC"/>
    <property type="match status" value="1"/>
</dbReference>
<evidence type="ECO:0000313" key="8">
    <source>
        <dbReference type="Proteomes" id="UP000704529"/>
    </source>
</evidence>
<dbReference type="EMBL" id="JACHNX010000016">
    <property type="protein sequence ID" value="MBB4610941.1"/>
    <property type="molecule type" value="Genomic_DNA"/>
</dbReference>
<evidence type="ECO:0000313" key="5">
    <source>
        <dbReference type="EMBL" id="MBB4610941.1"/>
    </source>
</evidence>